<gene>
    <name evidence="3" type="ORF">RCL2_002023000</name>
    <name evidence="2" type="ORF">RclHR1_00120037</name>
</gene>
<feature type="transmembrane region" description="Helical" evidence="1">
    <location>
        <begin position="169"/>
        <end position="189"/>
    </location>
</feature>
<dbReference type="EMBL" id="BLAL01000228">
    <property type="protein sequence ID" value="GES93486.1"/>
    <property type="molecule type" value="Genomic_DNA"/>
</dbReference>
<accession>A0A2Z6Q5Y2</accession>
<feature type="transmembrane region" description="Helical" evidence="1">
    <location>
        <begin position="335"/>
        <end position="354"/>
    </location>
</feature>
<proteinExistence type="predicted"/>
<evidence type="ECO:0000313" key="4">
    <source>
        <dbReference type="Proteomes" id="UP000247702"/>
    </source>
</evidence>
<protein>
    <submittedName>
        <fullName evidence="2">Uncharacterized protein</fullName>
    </submittedName>
</protein>
<feature type="transmembrane region" description="Helical" evidence="1">
    <location>
        <begin position="264"/>
        <end position="283"/>
    </location>
</feature>
<feature type="transmembrane region" description="Helical" evidence="1">
    <location>
        <begin position="139"/>
        <end position="163"/>
    </location>
</feature>
<evidence type="ECO:0000256" key="1">
    <source>
        <dbReference type="SAM" id="Phobius"/>
    </source>
</evidence>
<comment type="caution">
    <text evidence="2">The sequence shown here is derived from an EMBL/GenBank/DDBJ whole genome shotgun (WGS) entry which is preliminary data.</text>
</comment>
<dbReference type="Proteomes" id="UP000615446">
    <property type="component" value="Unassembled WGS sequence"/>
</dbReference>
<dbReference type="OrthoDB" id="2327125at2759"/>
<organism evidence="2 4">
    <name type="scientific">Rhizophagus clarus</name>
    <dbReference type="NCBI Taxonomy" id="94130"/>
    <lineage>
        <taxon>Eukaryota</taxon>
        <taxon>Fungi</taxon>
        <taxon>Fungi incertae sedis</taxon>
        <taxon>Mucoromycota</taxon>
        <taxon>Glomeromycotina</taxon>
        <taxon>Glomeromycetes</taxon>
        <taxon>Glomerales</taxon>
        <taxon>Glomeraceae</taxon>
        <taxon>Rhizophagus</taxon>
    </lineage>
</organism>
<reference evidence="2 4" key="1">
    <citation type="submission" date="2017-11" db="EMBL/GenBank/DDBJ databases">
        <title>The genome of Rhizophagus clarus HR1 reveals common genetic basis of auxotrophy among arbuscular mycorrhizal fungi.</title>
        <authorList>
            <person name="Kobayashi Y."/>
        </authorList>
    </citation>
    <scope>NUCLEOTIDE SEQUENCE [LARGE SCALE GENOMIC DNA]</scope>
    <source>
        <strain evidence="2 4">HR1</strain>
    </source>
</reference>
<dbReference type="AlphaFoldDB" id="A0A2Z6Q5Y2"/>
<keyword evidence="4" id="KW-1185">Reference proteome</keyword>
<evidence type="ECO:0000313" key="3">
    <source>
        <dbReference type="EMBL" id="GES93486.1"/>
    </source>
</evidence>
<feature type="transmembrane region" description="Helical" evidence="1">
    <location>
        <begin position="196"/>
        <end position="219"/>
    </location>
</feature>
<sequence>MNTRIQVVRVAGLILVPLQLIAVVYLINNISKSSWPVREQQRSNFTGLPIWFNAPCPSTHSVDEKTPVEYIEFGSTIITGVASLICIYKGILTYLDKKDTLLKKLADLLPCNCLPIRNTRNTRSVEGSRDIQGKKFGTIFLFDNIITTYVIATFIPLVVGLIFSVGKLWALFGIFHNVLEVFIVAALCYKKTIKYVSFTFIFVSVYSVVVTGVVGRLPWYWDAMFFKFQGLILDFILPVLFYIMPRKGTNGESQPLMNEKINPLPHVSYLILAAFVHLLGNLADVVGGDSESSVAIFRLSYFVTFPLYAIYVYDQSEGGESKGDFLSANITISDFILLILWGATASATVTLIGINNIRCP</sequence>
<feature type="transmembrane region" description="Helical" evidence="1">
    <location>
        <begin position="225"/>
        <end position="243"/>
    </location>
</feature>
<feature type="transmembrane region" description="Helical" evidence="1">
    <location>
        <begin position="7"/>
        <end position="27"/>
    </location>
</feature>
<name>A0A2Z6Q5Y2_9GLOM</name>
<dbReference type="Proteomes" id="UP000247702">
    <property type="component" value="Unassembled WGS sequence"/>
</dbReference>
<evidence type="ECO:0000313" key="2">
    <source>
        <dbReference type="EMBL" id="GBB85483.1"/>
    </source>
</evidence>
<dbReference type="EMBL" id="BEXD01000224">
    <property type="protein sequence ID" value="GBB85483.1"/>
    <property type="molecule type" value="Genomic_DNA"/>
</dbReference>
<reference evidence="3" key="2">
    <citation type="submission" date="2019-10" db="EMBL/GenBank/DDBJ databases">
        <title>Conservation and host-specific expression of non-tandemly repeated heterogenous ribosome RNA gene in arbuscular mycorrhizal fungi.</title>
        <authorList>
            <person name="Maeda T."/>
            <person name="Kobayashi Y."/>
            <person name="Nakagawa T."/>
            <person name="Ezawa T."/>
            <person name="Yamaguchi K."/>
            <person name="Bino T."/>
            <person name="Nishimoto Y."/>
            <person name="Shigenobu S."/>
            <person name="Kawaguchi M."/>
        </authorList>
    </citation>
    <scope>NUCLEOTIDE SEQUENCE</scope>
    <source>
        <strain evidence="3">HR1</strain>
    </source>
</reference>
<keyword evidence="1" id="KW-1133">Transmembrane helix</keyword>
<keyword evidence="1" id="KW-0812">Transmembrane</keyword>
<feature type="transmembrane region" description="Helical" evidence="1">
    <location>
        <begin position="73"/>
        <end position="95"/>
    </location>
</feature>
<keyword evidence="1" id="KW-0472">Membrane</keyword>